<dbReference type="EMBL" id="UZAL01012586">
    <property type="protein sequence ID" value="VDP06948.1"/>
    <property type="molecule type" value="Genomic_DNA"/>
</dbReference>
<gene>
    <name evidence="1" type="ORF">SMTD_LOCUS4437</name>
</gene>
<organism evidence="1 2">
    <name type="scientific">Schistosoma mattheei</name>
    <dbReference type="NCBI Taxonomy" id="31246"/>
    <lineage>
        <taxon>Eukaryota</taxon>
        <taxon>Metazoa</taxon>
        <taxon>Spiralia</taxon>
        <taxon>Lophotrochozoa</taxon>
        <taxon>Platyhelminthes</taxon>
        <taxon>Trematoda</taxon>
        <taxon>Digenea</taxon>
        <taxon>Strigeidida</taxon>
        <taxon>Schistosomatoidea</taxon>
        <taxon>Schistosomatidae</taxon>
        <taxon>Schistosoma</taxon>
    </lineage>
</organism>
<evidence type="ECO:0000313" key="1">
    <source>
        <dbReference type="EMBL" id="VDP06948.1"/>
    </source>
</evidence>
<evidence type="ECO:0000313" key="2">
    <source>
        <dbReference type="Proteomes" id="UP000269396"/>
    </source>
</evidence>
<protein>
    <submittedName>
        <fullName evidence="1">Uncharacterized protein</fullName>
    </submittedName>
</protein>
<accession>A0A3P8BAY9</accession>
<keyword evidence="2" id="KW-1185">Reference proteome</keyword>
<name>A0A3P8BAY9_9TREM</name>
<sequence>MLSTDEVEEDPADCLRLSNVYRRHPPEHYCELIKRYFKAGDTNSALSVRIYSLPFFVVNVFLHWSTI</sequence>
<proteinExistence type="predicted"/>
<dbReference type="Proteomes" id="UP000269396">
    <property type="component" value="Unassembled WGS sequence"/>
</dbReference>
<dbReference type="AlphaFoldDB" id="A0A3P8BAY9"/>
<reference evidence="1 2" key="1">
    <citation type="submission" date="2018-11" db="EMBL/GenBank/DDBJ databases">
        <authorList>
            <consortium name="Pathogen Informatics"/>
        </authorList>
    </citation>
    <scope>NUCLEOTIDE SEQUENCE [LARGE SCALE GENOMIC DNA]</scope>
    <source>
        <strain>Denwood</strain>
        <strain evidence="2">Zambia</strain>
    </source>
</reference>